<comment type="caution">
    <text evidence="2">The sequence shown here is derived from an EMBL/GenBank/DDBJ whole genome shotgun (WGS) entry which is preliminary data.</text>
</comment>
<organism evidence="2 3">
    <name type="scientific">Plantimonas leprariae</name>
    <dbReference type="NCBI Taxonomy" id="2615207"/>
    <lineage>
        <taxon>Bacteria</taxon>
        <taxon>Pseudomonadati</taxon>
        <taxon>Pseudomonadota</taxon>
        <taxon>Alphaproteobacteria</taxon>
        <taxon>Hyphomicrobiales</taxon>
        <taxon>Aurantimonadaceae</taxon>
        <taxon>Plantimonas</taxon>
    </lineage>
</organism>
<evidence type="ECO:0000313" key="2">
    <source>
        <dbReference type="EMBL" id="KAB0680912.1"/>
    </source>
</evidence>
<sequence>MRAGRVRRRSPIPVRGIGRLDRCRREDREGTVLVPSIRRTPGWRVGRRGILAAMCLGPLVGGCVSAVDDTTAFGFGKSGPAAAAAEAAKQPNKGEAIAEAARSADGEKTAALAADAAEKSATPAEAAKPALLKETASAASANEAVARTASREGPIATGPAAIAAFAGSSVMASSQTDQPATGGNVHANQTMFASLYAQSRAKTPIRNADVGKTRRVILPREGAPVAADSAVLPGVRSASSLFEIGQKASADYDADILDEASGEEGVYQTASISGLARLAPNGLMVQRPDVQTSCFQPDLVAIIKAVEARFHTKIVVTSGYRSPSHNLRVNGAKKSMHLQCKAADILVPNADKFQVANYVRTLPGRGGVGTYCHTAAIHVDTGRQRDWNWACRRTPSANLLLASQKTVRSGADD</sequence>
<accession>A0A7V7TXI5</accession>
<dbReference type="Proteomes" id="UP000432089">
    <property type="component" value="Unassembled WGS sequence"/>
</dbReference>
<dbReference type="Gene3D" id="3.30.1380.10">
    <property type="match status" value="1"/>
</dbReference>
<dbReference type="SUPFAM" id="SSF55166">
    <property type="entry name" value="Hedgehog/DD-peptidase"/>
    <property type="match status" value="1"/>
</dbReference>
<dbReference type="AlphaFoldDB" id="A0A7V7TXI5"/>
<name>A0A7V7TXI5_9HYPH</name>
<dbReference type="EMBL" id="VZDO01000004">
    <property type="protein sequence ID" value="KAB0680912.1"/>
    <property type="molecule type" value="Genomic_DNA"/>
</dbReference>
<evidence type="ECO:0000259" key="1">
    <source>
        <dbReference type="Pfam" id="PF08291"/>
    </source>
</evidence>
<dbReference type="InterPro" id="IPR013230">
    <property type="entry name" value="Peptidase_M15A_C"/>
</dbReference>
<reference evidence="2 3" key="1">
    <citation type="submission" date="2019-09" db="EMBL/GenBank/DDBJ databases">
        <title>YIM 132180 draft genome.</title>
        <authorList>
            <person name="Zhang K."/>
        </authorList>
    </citation>
    <scope>NUCLEOTIDE SEQUENCE [LARGE SCALE GENOMIC DNA]</scope>
    <source>
        <strain evidence="2 3">YIM 132180</strain>
    </source>
</reference>
<dbReference type="InterPro" id="IPR009045">
    <property type="entry name" value="Zn_M74/Hedgehog-like"/>
</dbReference>
<evidence type="ECO:0000313" key="3">
    <source>
        <dbReference type="Proteomes" id="UP000432089"/>
    </source>
</evidence>
<keyword evidence="3" id="KW-1185">Reference proteome</keyword>
<dbReference type="Pfam" id="PF08291">
    <property type="entry name" value="Peptidase_M15_3"/>
    <property type="match status" value="1"/>
</dbReference>
<proteinExistence type="predicted"/>
<protein>
    <submittedName>
        <fullName evidence="2">DUF882 domain-containing protein</fullName>
    </submittedName>
</protein>
<gene>
    <name evidence="2" type="ORF">F6X38_07995</name>
</gene>
<feature type="domain" description="Peptidase M15A C-terminal" evidence="1">
    <location>
        <begin position="277"/>
        <end position="380"/>
    </location>
</feature>